<accession>A0A5D8QE84</accession>
<dbReference type="PANTHER" id="PTHR11560">
    <property type="entry name" value="39S RIBOSOMAL PROTEIN L10, MITOCHONDRIAL"/>
    <property type="match status" value="1"/>
</dbReference>
<comment type="function">
    <text evidence="5">Forms part of the ribosomal stalk, playing a central role in the interaction of the ribosome with GTP-bound translation factors.</text>
</comment>
<keyword evidence="5" id="KW-0699">rRNA-binding</keyword>
<evidence type="ECO:0000256" key="4">
    <source>
        <dbReference type="ARBA" id="ARBA00035202"/>
    </source>
</evidence>
<comment type="similarity">
    <text evidence="1 5">Belongs to the universal ribosomal protein uL10 family.</text>
</comment>
<dbReference type="EMBL" id="VTPS01000004">
    <property type="protein sequence ID" value="TZE82707.1"/>
    <property type="molecule type" value="Genomic_DNA"/>
</dbReference>
<sequence>MSKTREEKSQIVEQLKENFQKAQSVILTDYKGLTVEDETALRKKFREAGAKYEVIKNTLAERAAKEIGIEGIENFLTGTTAAAYGFDDPVTPAKILAEYAKEHEQIKVKGGIVNGKVVGIDEINVLAELPPKEQLIAKMLGSMQAPIFGLAGALSGILRKLLYALNAISEAKKA</sequence>
<dbReference type="GO" id="GO:0070180">
    <property type="term" value="F:large ribosomal subunit rRNA binding"/>
    <property type="evidence" value="ECO:0007669"/>
    <property type="project" value="UniProtKB-UniRule"/>
</dbReference>
<keyword evidence="3 5" id="KW-0687">Ribonucleoprotein</keyword>
<keyword evidence="5" id="KW-0694">RNA-binding</keyword>
<dbReference type="GO" id="GO:1990904">
    <property type="term" value="C:ribonucleoprotein complex"/>
    <property type="evidence" value="ECO:0007669"/>
    <property type="project" value="UniProtKB-KW"/>
</dbReference>
<reference evidence="6 7" key="1">
    <citation type="submission" date="2019-08" db="EMBL/GenBank/DDBJ databases">
        <title>Calorimonas adulescens gen. nov., sp. nov., an anaerobic thermophilic bacterium from Sakhalin hot spring.</title>
        <authorList>
            <person name="Khomyakova M.A."/>
            <person name="Merkel A.Y."/>
            <person name="Novikov A."/>
            <person name="Bonch-Osmolovskaya E.A."/>
            <person name="Slobodkin A.I."/>
        </authorList>
    </citation>
    <scope>NUCLEOTIDE SEQUENCE [LARGE SCALE GENOMIC DNA]</scope>
    <source>
        <strain evidence="6 7">A05MB</strain>
    </source>
</reference>
<keyword evidence="7" id="KW-1185">Reference proteome</keyword>
<evidence type="ECO:0000256" key="2">
    <source>
        <dbReference type="ARBA" id="ARBA00022980"/>
    </source>
</evidence>
<dbReference type="InterPro" id="IPR022973">
    <property type="entry name" value="Ribosomal_uL10_bac"/>
</dbReference>
<dbReference type="Pfam" id="PF00466">
    <property type="entry name" value="Ribosomal_L10"/>
    <property type="match status" value="1"/>
</dbReference>
<evidence type="ECO:0000313" key="6">
    <source>
        <dbReference type="EMBL" id="TZE82707.1"/>
    </source>
</evidence>
<dbReference type="InterPro" id="IPR043141">
    <property type="entry name" value="Ribosomal_uL10-like_sf"/>
</dbReference>
<name>A0A5D8QE84_9THEO</name>
<keyword evidence="2 5" id="KW-0689">Ribosomal protein</keyword>
<evidence type="ECO:0000256" key="3">
    <source>
        <dbReference type="ARBA" id="ARBA00023274"/>
    </source>
</evidence>
<dbReference type="AlphaFoldDB" id="A0A5D8QE84"/>
<dbReference type="GO" id="GO:0005840">
    <property type="term" value="C:ribosome"/>
    <property type="evidence" value="ECO:0007669"/>
    <property type="project" value="UniProtKB-KW"/>
</dbReference>
<evidence type="ECO:0000256" key="5">
    <source>
        <dbReference type="HAMAP-Rule" id="MF_00362"/>
    </source>
</evidence>
<evidence type="ECO:0000313" key="7">
    <source>
        <dbReference type="Proteomes" id="UP000322976"/>
    </source>
</evidence>
<gene>
    <name evidence="5" type="primary">rplJ</name>
    <name evidence="6" type="ORF">FWJ32_03655</name>
</gene>
<dbReference type="RefSeq" id="WP_149544622.1">
    <property type="nucleotide sequence ID" value="NZ_VTPS01000004.1"/>
</dbReference>
<comment type="caution">
    <text evidence="6">The sequence shown here is derived from an EMBL/GenBank/DDBJ whole genome shotgun (WGS) entry which is preliminary data.</text>
</comment>
<proteinExistence type="inferred from homology"/>
<dbReference type="InterPro" id="IPR047865">
    <property type="entry name" value="Ribosomal_uL10_bac_type"/>
</dbReference>
<dbReference type="Gene3D" id="6.10.250.290">
    <property type="match status" value="1"/>
</dbReference>
<dbReference type="InterPro" id="IPR001790">
    <property type="entry name" value="Ribosomal_uL10"/>
</dbReference>
<dbReference type="Proteomes" id="UP000322976">
    <property type="component" value="Unassembled WGS sequence"/>
</dbReference>
<dbReference type="SUPFAM" id="SSF160369">
    <property type="entry name" value="Ribosomal protein L10-like"/>
    <property type="match status" value="1"/>
</dbReference>
<organism evidence="6 7">
    <name type="scientific">Calorimonas adulescens</name>
    <dbReference type="NCBI Taxonomy" id="2606906"/>
    <lineage>
        <taxon>Bacteria</taxon>
        <taxon>Bacillati</taxon>
        <taxon>Bacillota</taxon>
        <taxon>Clostridia</taxon>
        <taxon>Thermoanaerobacterales</taxon>
        <taxon>Thermoanaerobacteraceae</taxon>
        <taxon>Calorimonas</taxon>
    </lineage>
</organism>
<comment type="subunit">
    <text evidence="5">Part of the ribosomal stalk of the 50S ribosomal subunit. The N-terminus interacts with L11 and the large rRNA to form the base of the stalk. The C-terminus forms an elongated spine to which L12 dimers bind in a sequential fashion forming a multimeric L10(L12)X complex.</text>
</comment>
<dbReference type="GO" id="GO:0006412">
    <property type="term" value="P:translation"/>
    <property type="evidence" value="ECO:0007669"/>
    <property type="project" value="UniProtKB-UniRule"/>
</dbReference>
<dbReference type="HAMAP" id="MF_00362">
    <property type="entry name" value="Ribosomal_uL10"/>
    <property type="match status" value="1"/>
</dbReference>
<protein>
    <recommendedName>
        <fullName evidence="4 5">Large ribosomal subunit protein uL10</fullName>
    </recommendedName>
</protein>
<dbReference type="CDD" id="cd05797">
    <property type="entry name" value="Ribosomal_L10"/>
    <property type="match status" value="1"/>
</dbReference>
<evidence type="ECO:0000256" key="1">
    <source>
        <dbReference type="ARBA" id="ARBA00008889"/>
    </source>
</evidence>
<dbReference type="Gene3D" id="3.30.70.1730">
    <property type="match status" value="1"/>
</dbReference>
<dbReference type="NCBIfam" id="NF000955">
    <property type="entry name" value="PRK00099.1-1"/>
    <property type="match status" value="1"/>
</dbReference>